<sequence length="493" mass="56836">MDIDKLYINRDNHWLALHQELEWLDGVLKVRDTLFRNDETVFNFEALVSNVSAPPINPIDFRPSHYAALLEEVFARTPDNIILHDFHVTEGTLRFIQYAERVILLLAMCPYLRPGLLDYFRIQDDLGRDVVEFGGIHTSSNFKGFLPTGETAMHILAGNDLRKRALVQAVINPQHYLFRQGILSLSRTMGNDPPLGGQLILSDEYIDRLVRGKEYVPQYNESFPATVLNTDKTWDDLFLNEREGEMVEQARQWVKNYDNVRSIVGDKAMKGYRVLLYGPPGTGKTLTLALLGKATGKPLYRINISNIVDKYVGETSKKLEMLFLQAANKDWVLFFDEADALFGKRTSTSSAQDRYANQEVSYLLYKFEEYEGMIFLSTNKGVDLDEAFSRRFDTQIRYSDPDEFTRRRLWEHLFINRDIFDLDPTIKVSELAEKIQVTGAWIEKFRNYCVLQTVSKGTNNLSAAEFRQYLSTQLSTHGGSVRGNIRDLFRNKR</sequence>
<keyword evidence="2" id="KW-0547">Nucleotide-binding</keyword>
<gene>
    <name evidence="5" type="ORF">M23134_06011</name>
</gene>
<comment type="caution">
    <text evidence="5">The sequence shown here is derived from an EMBL/GenBank/DDBJ whole genome shotgun (WGS) entry which is preliminary data.</text>
</comment>
<keyword evidence="3" id="KW-0067">ATP-binding</keyword>
<dbReference type="Gene3D" id="3.40.50.300">
    <property type="entry name" value="P-loop containing nucleotide triphosphate hydrolases"/>
    <property type="match status" value="1"/>
</dbReference>
<dbReference type="GO" id="GO:0005524">
    <property type="term" value="F:ATP binding"/>
    <property type="evidence" value="ECO:0007669"/>
    <property type="project" value="UniProtKB-KW"/>
</dbReference>
<reference evidence="5 6" key="1">
    <citation type="submission" date="2007-01" db="EMBL/GenBank/DDBJ databases">
        <authorList>
            <person name="Haygood M."/>
            <person name="Podell S."/>
            <person name="Anderson C."/>
            <person name="Hopkinson B."/>
            <person name="Roe K."/>
            <person name="Barbeau K."/>
            <person name="Gaasterland T."/>
            <person name="Ferriera S."/>
            <person name="Johnson J."/>
            <person name="Kravitz S."/>
            <person name="Beeson K."/>
            <person name="Sutton G."/>
            <person name="Rogers Y.-H."/>
            <person name="Friedman R."/>
            <person name="Frazier M."/>
            <person name="Venter J.C."/>
        </authorList>
    </citation>
    <scope>NUCLEOTIDE SEQUENCE [LARGE SCALE GENOMIC DNA]</scope>
    <source>
        <strain evidence="5 6">ATCC 23134</strain>
    </source>
</reference>
<dbReference type="SUPFAM" id="SSF52540">
    <property type="entry name" value="P-loop containing nucleoside triphosphate hydrolases"/>
    <property type="match status" value="1"/>
</dbReference>
<dbReference type="Proteomes" id="UP000004095">
    <property type="component" value="Unassembled WGS sequence"/>
</dbReference>
<feature type="domain" description="AAA+ ATPase" evidence="4">
    <location>
        <begin position="270"/>
        <end position="402"/>
    </location>
</feature>
<evidence type="ECO:0000259" key="4">
    <source>
        <dbReference type="SMART" id="SM00382"/>
    </source>
</evidence>
<dbReference type="CDD" id="cd19481">
    <property type="entry name" value="RecA-like_protease"/>
    <property type="match status" value="1"/>
</dbReference>
<dbReference type="GO" id="GO:0016887">
    <property type="term" value="F:ATP hydrolysis activity"/>
    <property type="evidence" value="ECO:0007669"/>
    <property type="project" value="InterPro"/>
</dbReference>
<dbReference type="InterPro" id="IPR003593">
    <property type="entry name" value="AAA+_ATPase"/>
</dbReference>
<dbReference type="RefSeq" id="WP_002701567.1">
    <property type="nucleotide sequence ID" value="NZ_AAWS01000038.1"/>
</dbReference>
<dbReference type="InterPro" id="IPR050221">
    <property type="entry name" value="26S_Proteasome_ATPase"/>
</dbReference>
<dbReference type="InterPro" id="IPR027417">
    <property type="entry name" value="P-loop_NTPase"/>
</dbReference>
<evidence type="ECO:0000313" key="6">
    <source>
        <dbReference type="Proteomes" id="UP000004095"/>
    </source>
</evidence>
<dbReference type="PANTHER" id="PTHR23073">
    <property type="entry name" value="26S PROTEASOME REGULATORY SUBUNIT"/>
    <property type="match status" value="1"/>
</dbReference>
<name>A1ZU25_MICM2</name>
<dbReference type="Pfam" id="PF00004">
    <property type="entry name" value="AAA"/>
    <property type="match status" value="1"/>
</dbReference>
<protein>
    <submittedName>
        <fullName evidence="5">AAA superfamily ATPase</fullName>
    </submittedName>
</protein>
<dbReference type="OrthoDB" id="7438987at2"/>
<organism evidence="5 6">
    <name type="scientific">Microscilla marina ATCC 23134</name>
    <dbReference type="NCBI Taxonomy" id="313606"/>
    <lineage>
        <taxon>Bacteria</taxon>
        <taxon>Pseudomonadati</taxon>
        <taxon>Bacteroidota</taxon>
        <taxon>Cytophagia</taxon>
        <taxon>Cytophagales</taxon>
        <taxon>Microscillaceae</taxon>
        <taxon>Microscilla</taxon>
    </lineage>
</organism>
<evidence type="ECO:0000256" key="2">
    <source>
        <dbReference type="ARBA" id="ARBA00022741"/>
    </source>
</evidence>
<dbReference type="EMBL" id="AAWS01000038">
    <property type="protein sequence ID" value="EAY26138.1"/>
    <property type="molecule type" value="Genomic_DNA"/>
</dbReference>
<keyword evidence="6" id="KW-1185">Reference proteome</keyword>
<proteinExistence type="inferred from homology"/>
<dbReference type="AlphaFoldDB" id="A1ZU25"/>
<dbReference type="InterPro" id="IPR003959">
    <property type="entry name" value="ATPase_AAA_core"/>
</dbReference>
<evidence type="ECO:0000256" key="1">
    <source>
        <dbReference type="ARBA" id="ARBA00006914"/>
    </source>
</evidence>
<evidence type="ECO:0000256" key="3">
    <source>
        <dbReference type="ARBA" id="ARBA00022840"/>
    </source>
</evidence>
<comment type="similarity">
    <text evidence="1">Belongs to the AAA ATPase family.</text>
</comment>
<accession>A1ZU25</accession>
<dbReference type="eggNOG" id="COG0464">
    <property type="taxonomic scope" value="Bacteria"/>
</dbReference>
<dbReference type="SMART" id="SM00382">
    <property type="entry name" value="AAA"/>
    <property type="match status" value="1"/>
</dbReference>
<evidence type="ECO:0000313" key="5">
    <source>
        <dbReference type="EMBL" id="EAY26138.1"/>
    </source>
</evidence>